<feature type="compositionally biased region" description="Polar residues" evidence="1">
    <location>
        <begin position="544"/>
        <end position="557"/>
    </location>
</feature>
<gene>
    <name evidence="3" type="primary">LOC103506105</name>
</gene>
<feature type="region of interest" description="Disordered" evidence="1">
    <location>
        <begin position="119"/>
        <end position="162"/>
    </location>
</feature>
<dbReference type="GeneID" id="103506105"/>
<name>A0A1S4E7Q3_DIACI</name>
<evidence type="ECO:0000313" key="2">
    <source>
        <dbReference type="Proteomes" id="UP000079169"/>
    </source>
</evidence>
<dbReference type="Proteomes" id="UP000079169">
    <property type="component" value="Unplaced"/>
</dbReference>
<sequence>MNQVISVSLEDCDSDSDSDYKDCAVCSEEDSEDEVDSESSDLLCEDCKRELYNQNHYEQSKCKSYERLSEKSAKTHDKSNHKFHEQRGSNLCSCKIKASHQQKELSSCERGGNQKCCEDFSGKHEANHRHKESKSSERRMDPKRCDYSESNERRGNPRYERDSSFYEDKAILKCSQEKISKITEGKSNRPCQDINSYAHRENQKCYQRKDSNPCTCTPSQIYQEWDSHEHCTNENKCYPKEQESHPSEPRSRQYRHDKFIPYEHSGNENKCSPEKEPKSCEHRAWNQEEKKVSAKLNEKYHHENDSKTCKRKTNRKSCKQKSPKSYDVRGNQKCSEMKRSKSHECNTKQIYPVNKQSRSHDRVPHVDKIAHDTSRPKQRVDCEGKNMSNFDSNCHRSSQPLDKSKWPVCNKCKKRKDPHRKKKCSTPCNKDSGGYFDLSSALQQLQNYICPEDERKLNYSNNESKCNNSKPKKFKFFNSSENDVKPYKQNEYSDRSHRHDASNNCSNTNNDPNKHQEASSYCEQRGRTKICHGNSKKKRDNENVGKSVTSSKSNETYNTNKWKSNGDYCESDCGIINQDEYKGSHSTKNEICNKQNMNFRKKSSQSICDSRVPNSCYASECQCSVQKSHQPSFRGKRPNAPLSCENVSKCVSQACQTEFRCKYLCKSDHSLYDQRTQTERLEILCEPNRKSKPSPRPKVTEDSNRMNKHKRSKQSPYYLSPRHSSNSSSLGSSSSSVCKLIISPPVRSDTKHEEEASCDTIKEKEMFPVDEYKPKNARPRERKFYICENDKVSKCFLKKEKRIDFESDNETSSNRQFNKEFEKLSMNLKAEKTRNCKNIKPNRACYKLKSKIDKYCKQTCDSKRQ</sequence>
<feature type="compositionally biased region" description="Low complexity" evidence="1">
    <location>
        <begin position="720"/>
        <end position="735"/>
    </location>
</feature>
<feature type="compositionally biased region" description="Basic residues" evidence="1">
    <location>
        <begin position="309"/>
        <end position="322"/>
    </location>
</feature>
<feature type="compositionally biased region" description="Basic and acidic residues" evidence="1">
    <location>
        <begin position="133"/>
        <end position="162"/>
    </location>
</feature>
<feature type="region of interest" description="Disordered" evidence="1">
    <location>
        <begin position="236"/>
        <end position="363"/>
    </location>
</feature>
<dbReference type="RefSeq" id="XP_017298202.2">
    <property type="nucleotide sequence ID" value="XM_017442713.2"/>
</dbReference>
<dbReference type="AlphaFoldDB" id="A0A1S4E7Q3"/>
<dbReference type="KEGG" id="dci:103506105"/>
<feature type="compositionally biased region" description="Basic and acidic residues" evidence="1">
    <location>
        <begin position="236"/>
        <end position="308"/>
    </location>
</feature>
<protein>
    <submittedName>
        <fullName evidence="3">Axoneme-associated protein mst101(2)-like isoform X2</fullName>
    </submittedName>
</protein>
<reference evidence="3" key="1">
    <citation type="submission" date="2025-08" db="UniProtKB">
        <authorList>
            <consortium name="RefSeq"/>
        </authorList>
    </citation>
    <scope>IDENTIFICATION</scope>
</reference>
<feature type="region of interest" description="Disordered" evidence="1">
    <location>
        <begin position="477"/>
        <end position="557"/>
    </location>
</feature>
<organism evidence="2 3">
    <name type="scientific">Diaphorina citri</name>
    <name type="common">Asian citrus psyllid</name>
    <dbReference type="NCBI Taxonomy" id="121845"/>
    <lineage>
        <taxon>Eukaryota</taxon>
        <taxon>Metazoa</taxon>
        <taxon>Ecdysozoa</taxon>
        <taxon>Arthropoda</taxon>
        <taxon>Hexapoda</taxon>
        <taxon>Insecta</taxon>
        <taxon>Pterygota</taxon>
        <taxon>Neoptera</taxon>
        <taxon>Paraneoptera</taxon>
        <taxon>Hemiptera</taxon>
        <taxon>Sternorrhyncha</taxon>
        <taxon>Psylloidea</taxon>
        <taxon>Psyllidae</taxon>
        <taxon>Diaphorininae</taxon>
        <taxon>Diaphorina</taxon>
    </lineage>
</organism>
<feature type="compositionally biased region" description="Basic and acidic residues" evidence="1">
    <location>
        <begin position="335"/>
        <end position="346"/>
    </location>
</feature>
<evidence type="ECO:0000256" key="1">
    <source>
        <dbReference type="SAM" id="MobiDB-lite"/>
    </source>
</evidence>
<feature type="compositionally biased region" description="Basic residues" evidence="1">
    <location>
        <begin position="527"/>
        <end position="538"/>
    </location>
</feature>
<proteinExistence type="predicted"/>
<keyword evidence="2" id="KW-1185">Reference proteome</keyword>
<accession>A0A1S4E7Q3</accession>
<feature type="compositionally biased region" description="Basic and acidic residues" evidence="1">
    <location>
        <begin position="482"/>
        <end position="501"/>
    </location>
</feature>
<evidence type="ECO:0000313" key="3">
    <source>
        <dbReference type="RefSeq" id="XP_017298202.2"/>
    </source>
</evidence>
<feature type="region of interest" description="Disordered" evidence="1">
    <location>
        <begin position="683"/>
        <end position="735"/>
    </location>
</feature>